<comment type="caution">
    <text evidence="1">The sequence shown here is derived from an EMBL/GenBank/DDBJ whole genome shotgun (WGS) entry which is preliminary data.</text>
</comment>
<gene>
    <name evidence="1" type="ORF">SNE40_006175</name>
</gene>
<keyword evidence="2" id="KW-1185">Reference proteome</keyword>
<dbReference type="Proteomes" id="UP001347796">
    <property type="component" value="Unassembled WGS sequence"/>
</dbReference>
<evidence type="ECO:0000313" key="2">
    <source>
        <dbReference type="Proteomes" id="UP001347796"/>
    </source>
</evidence>
<name>A0AAN8JWA4_PATCE</name>
<sequence>MITHSPVDVEELTAFFSITLSNFLDKHAPVSTKPITVKSLAPWYSDSIVLAKTERRRAERRWKKIKIRQLEVNRHIYVQKRQNANKLLKSEKAKFCSQRISLSSGNAKALYSLMSSLLGKPRDVTLPHTDDISVLSNNFSDYFLEKIPTIRNSLGIPDG</sequence>
<reference evidence="1 2" key="1">
    <citation type="submission" date="2024-01" db="EMBL/GenBank/DDBJ databases">
        <title>The genome of the rayed Mediterranean limpet Patella caerulea (Linnaeus, 1758).</title>
        <authorList>
            <person name="Anh-Thu Weber A."/>
            <person name="Halstead-Nussloch G."/>
        </authorList>
    </citation>
    <scope>NUCLEOTIDE SEQUENCE [LARGE SCALE GENOMIC DNA]</scope>
    <source>
        <strain evidence="1">AATW-2023a</strain>
        <tissue evidence="1">Whole specimen</tissue>
    </source>
</reference>
<accession>A0AAN8JWA4</accession>
<proteinExistence type="predicted"/>
<dbReference type="PANTHER" id="PTHR46670:SF3">
    <property type="entry name" value="ENDONUCLEASE_EXONUCLEASE_PHOSPHATASE DOMAIN-CONTAINING PROTEIN"/>
    <property type="match status" value="1"/>
</dbReference>
<dbReference type="EMBL" id="JAZGQO010000005">
    <property type="protein sequence ID" value="KAK6186917.1"/>
    <property type="molecule type" value="Genomic_DNA"/>
</dbReference>
<protein>
    <submittedName>
        <fullName evidence="1">Uncharacterized protein</fullName>
    </submittedName>
</protein>
<evidence type="ECO:0000313" key="1">
    <source>
        <dbReference type="EMBL" id="KAK6186917.1"/>
    </source>
</evidence>
<organism evidence="1 2">
    <name type="scientific">Patella caerulea</name>
    <name type="common">Rayed Mediterranean limpet</name>
    <dbReference type="NCBI Taxonomy" id="87958"/>
    <lineage>
        <taxon>Eukaryota</taxon>
        <taxon>Metazoa</taxon>
        <taxon>Spiralia</taxon>
        <taxon>Lophotrochozoa</taxon>
        <taxon>Mollusca</taxon>
        <taxon>Gastropoda</taxon>
        <taxon>Patellogastropoda</taxon>
        <taxon>Patelloidea</taxon>
        <taxon>Patellidae</taxon>
        <taxon>Patella</taxon>
    </lineage>
</organism>
<dbReference type="AlphaFoldDB" id="A0AAN8JWA4"/>
<dbReference type="PANTHER" id="PTHR46670">
    <property type="entry name" value="ENDO/EXONUCLEASE/PHOSPHATASE DOMAIN-CONTAINING PROTEIN"/>
    <property type="match status" value="1"/>
</dbReference>